<evidence type="ECO:0000313" key="3">
    <source>
        <dbReference type="Proteomes" id="UP001165160"/>
    </source>
</evidence>
<comment type="caution">
    <text evidence="2">The sequence shown here is derived from an EMBL/GenBank/DDBJ whole genome shotgun (WGS) entry which is preliminary data.</text>
</comment>
<evidence type="ECO:0000256" key="1">
    <source>
        <dbReference type="SAM" id="Coils"/>
    </source>
</evidence>
<gene>
    <name evidence="2" type="ORF">TrVE_jg10800</name>
</gene>
<organism evidence="2 3">
    <name type="scientific">Triparma verrucosa</name>
    <dbReference type="NCBI Taxonomy" id="1606542"/>
    <lineage>
        <taxon>Eukaryota</taxon>
        <taxon>Sar</taxon>
        <taxon>Stramenopiles</taxon>
        <taxon>Ochrophyta</taxon>
        <taxon>Bolidophyceae</taxon>
        <taxon>Parmales</taxon>
        <taxon>Triparmaceae</taxon>
        <taxon>Triparma</taxon>
    </lineage>
</organism>
<keyword evidence="3" id="KW-1185">Reference proteome</keyword>
<accession>A0A9W7BIC6</accession>
<reference evidence="3" key="1">
    <citation type="journal article" date="2023" name="Commun. Biol.">
        <title>Genome analysis of Parmales, the sister group of diatoms, reveals the evolutionary specialization of diatoms from phago-mixotrophs to photoautotrophs.</title>
        <authorList>
            <person name="Ban H."/>
            <person name="Sato S."/>
            <person name="Yoshikawa S."/>
            <person name="Yamada K."/>
            <person name="Nakamura Y."/>
            <person name="Ichinomiya M."/>
            <person name="Sato N."/>
            <person name="Blanc-Mathieu R."/>
            <person name="Endo H."/>
            <person name="Kuwata A."/>
            <person name="Ogata H."/>
        </authorList>
    </citation>
    <scope>NUCLEOTIDE SEQUENCE [LARGE SCALE GENOMIC DNA]</scope>
    <source>
        <strain evidence="3">NIES 3699</strain>
    </source>
</reference>
<feature type="coiled-coil region" evidence="1">
    <location>
        <begin position="217"/>
        <end position="244"/>
    </location>
</feature>
<dbReference type="AlphaFoldDB" id="A0A9W7BIC6"/>
<keyword evidence="1" id="KW-0175">Coiled coil</keyword>
<sequence>MSTEPLISGNISCPPSFKSWASTSLSFARNPTEEALVKDAISSKLLSLKEANVDVEHHDWAEEALVDVKLSDVLTDEERTPLAERCRISSIRILVRVMKRAILRQAFRHLKFKSVEVAAAYSNSDRLEEEKEARLMFEGRIVAMLFALEERLADVEVKARHWEGRNPLFDDDDIDDDTAWDDNDGDAVNVGDVNDVKVSDAEFKDMQAELNCSVATHNSAKSLREEYEEKIKEINLRVERILGEKKPRRRKR</sequence>
<dbReference type="EMBL" id="BRXX01000118">
    <property type="protein sequence ID" value="GMH91691.1"/>
    <property type="molecule type" value="Genomic_DNA"/>
</dbReference>
<name>A0A9W7BIC6_9STRA</name>
<dbReference type="Proteomes" id="UP001165160">
    <property type="component" value="Unassembled WGS sequence"/>
</dbReference>
<protein>
    <submittedName>
        <fullName evidence="2">Uncharacterized protein</fullName>
    </submittedName>
</protein>
<proteinExistence type="predicted"/>
<evidence type="ECO:0000313" key="2">
    <source>
        <dbReference type="EMBL" id="GMH91691.1"/>
    </source>
</evidence>